<dbReference type="EMBL" id="OX596093">
    <property type="protein sequence ID" value="CAN0571540.1"/>
    <property type="molecule type" value="Genomic_DNA"/>
</dbReference>
<accession>A0AC60A8R8</accession>
<dbReference type="Proteomes" id="UP001162501">
    <property type="component" value="Chromosome 9"/>
</dbReference>
<sequence length="171" mass="18914">MHCRSSSVLARDVAETGAERRMSITESEKQKQIYLLICLPLRGERGKSTPTPYTMSSFLAIEIVECVPNISKVRDETSISFTFLTWLSIKAFIPPIFSAPDIFTPFLQASIQTSPPLERPSQTMPFSAIRGCCCELVPPSVCGPYCCRQLRDALGQQSLPAEDRSSAAILH</sequence>
<organism evidence="1 2">
    <name type="scientific">Rangifer tarandus platyrhynchus</name>
    <name type="common">Svalbard reindeer</name>
    <dbReference type="NCBI Taxonomy" id="3082113"/>
    <lineage>
        <taxon>Eukaryota</taxon>
        <taxon>Metazoa</taxon>
        <taxon>Chordata</taxon>
        <taxon>Craniata</taxon>
        <taxon>Vertebrata</taxon>
        <taxon>Euteleostomi</taxon>
        <taxon>Mammalia</taxon>
        <taxon>Eutheria</taxon>
        <taxon>Laurasiatheria</taxon>
        <taxon>Artiodactyla</taxon>
        <taxon>Ruminantia</taxon>
        <taxon>Pecora</taxon>
        <taxon>Cervidae</taxon>
        <taxon>Odocoileinae</taxon>
        <taxon>Rangifer</taxon>
    </lineage>
</organism>
<evidence type="ECO:0000313" key="1">
    <source>
        <dbReference type="EMBL" id="CAN0571540.1"/>
    </source>
</evidence>
<reference evidence="1" key="1">
    <citation type="submission" date="2023-05" db="EMBL/GenBank/DDBJ databases">
        <authorList>
            <consortium name="ELIXIR-Norway"/>
        </authorList>
    </citation>
    <scope>NUCLEOTIDE SEQUENCE</scope>
</reference>
<name>A0AC60A8R8_RANTA</name>
<proteinExistence type="predicted"/>
<protein>
    <submittedName>
        <fullName evidence="1">Uncharacterized protein</fullName>
    </submittedName>
</protein>
<evidence type="ECO:0000313" key="2">
    <source>
        <dbReference type="Proteomes" id="UP001162501"/>
    </source>
</evidence>
<gene>
    <name evidence="1" type="ORF">MRATA1EN22A_LOCUS28324</name>
</gene>
<reference evidence="1" key="2">
    <citation type="submission" date="2025-03" db="EMBL/GenBank/DDBJ databases">
        <authorList>
            <consortium name="ELIXIR-Norway"/>
            <consortium name="Elixir Norway"/>
        </authorList>
    </citation>
    <scope>NUCLEOTIDE SEQUENCE</scope>
</reference>